<dbReference type="RefSeq" id="WP_203822921.1">
    <property type="nucleotide sequence ID" value="NZ_BAAABP010000016.1"/>
</dbReference>
<reference evidence="3" key="1">
    <citation type="submission" date="2021-01" db="EMBL/GenBank/DDBJ databases">
        <title>Whole genome shotgun sequence of Actinoplanes ferrugineus NBRC 15555.</title>
        <authorList>
            <person name="Komaki H."/>
            <person name="Tamura T."/>
        </authorList>
    </citation>
    <scope>NUCLEOTIDE SEQUENCE</scope>
    <source>
        <strain evidence="3">NBRC 15555</strain>
    </source>
</reference>
<evidence type="ECO:0000313" key="4">
    <source>
        <dbReference type="Proteomes" id="UP000598174"/>
    </source>
</evidence>
<dbReference type="EMBL" id="BOMM01000091">
    <property type="protein sequence ID" value="GIE16590.1"/>
    <property type="molecule type" value="Genomic_DNA"/>
</dbReference>
<dbReference type="PANTHER" id="PTHR33164:SF106">
    <property type="entry name" value="TRANSCRIPTIONAL REGULATORY PROTEIN"/>
    <property type="match status" value="1"/>
</dbReference>
<dbReference type="Proteomes" id="UP000598174">
    <property type="component" value="Unassembled WGS sequence"/>
</dbReference>
<evidence type="ECO:0000256" key="1">
    <source>
        <dbReference type="SAM" id="MobiDB-lite"/>
    </source>
</evidence>
<keyword evidence="4" id="KW-1185">Reference proteome</keyword>
<dbReference type="GO" id="GO:0006950">
    <property type="term" value="P:response to stress"/>
    <property type="evidence" value="ECO:0007669"/>
    <property type="project" value="TreeGrafter"/>
</dbReference>
<dbReference type="GO" id="GO:0003700">
    <property type="term" value="F:DNA-binding transcription factor activity"/>
    <property type="evidence" value="ECO:0007669"/>
    <property type="project" value="InterPro"/>
</dbReference>
<evidence type="ECO:0000259" key="2">
    <source>
        <dbReference type="SMART" id="SM00347"/>
    </source>
</evidence>
<comment type="caution">
    <text evidence="3">The sequence shown here is derived from an EMBL/GenBank/DDBJ whole genome shotgun (WGS) entry which is preliminary data.</text>
</comment>
<feature type="region of interest" description="Disordered" evidence="1">
    <location>
        <begin position="159"/>
        <end position="182"/>
    </location>
</feature>
<proteinExistence type="predicted"/>
<dbReference type="PANTHER" id="PTHR33164">
    <property type="entry name" value="TRANSCRIPTIONAL REGULATOR, MARR FAMILY"/>
    <property type="match status" value="1"/>
</dbReference>
<dbReference type="SMART" id="SM00347">
    <property type="entry name" value="HTH_MARR"/>
    <property type="match status" value="1"/>
</dbReference>
<dbReference type="InterPro" id="IPR036388">
    <property type="entry name" value="WH-like_DNA-bd_sf"/>
</dbReference>
<dbReference type="InterPro" id="IPR000835">
    <property type="entry name" value="HTH_MarR-typ"/>
</dbReference>
<protein>
    <recommendedName>
        <fullName evidence="2">HTH marR-type domain-containing protein</fullName>
    </recommendedName>
</protein>
<accession>A0A919ML93</accession>
<dbReference type="AlphaFoldDB" id="A0A919ML93"/>
<feature type="domain" description="HTH marR-type" evidence="2">
    <location>
        <begin position="34"/>
        <end position="138"/>
    </location>
</feature>
<dbReference type="SUPFAM" id="SSF46785">
    <property type="entry name" value="Winged helix' DNA-binding domain"/>
    <property type="match status" value="1"/>
</dbReference>
<dbReference type="Pfam" id="PF12802">
    <property type="entry name" value="MarR_2"/>
    <property type="match status" value="1"/>
</dbReference>
<dbReference type="InterPro" id="IPR036390">
    <property type="entry name" value="WH_DNA-bd_sf"/>
</dbReference>
<sequence>MEVDPLTVDWSPEQTATMQALRDWAVSFTELNQHLAAWMNLPGSDANALGQIIWAAEDGQPLTPADLARQIGMTSGATTVLLNRLETAGHIRRSREHTDRRRVTLRPEPGAREQARAFLAEAGAEIAATLQDTGTAELRQVIAFLQRITGASAAANKRLQNRAAGHRRAAAAAARPDRPESR</sequence>
<evidence type="ECO:0000313" key="3">
    <source>
        <dbReference type="EMBL" id="GIE16590.1"/>
    </source>
</evidence>
<name>A0A919ML93_9ACTN</name>
<gene>
    <name evidence="3" type="ORF">Afe05nite_84300</name>
</gene>
<dbReference type="InterPro" id="IPR039422">
    <property type="entry name" value="MarR/SlyA-like"/>
</dbReference>
<organism evidence="3 4">
    <name type="scientific">Paractinoplanes ferrugineus</name>
    <dbReference type="NCBI Taxonomy" id="113564"/>
    <lineage>
        <taxon>Bacteria</taxon>
        <taxon>Bacillati</taxon>
        <taxon>Actinomycetota</taxon>
        <taxon>Actinomycetes</taxon>
        <taxon>Micromonosporales</taxon>
        <taxon>Micromonosporaceae</taxon>
        <taxon>Paractinoplanes</taxon>
    </lineage>
</organism>
<dbReference type="Gene3D" id="1.10.10.10">
    <property type="entry name" value="Winged helix-like DNA-binding domain superfamily/Winged helix DNA-binding domain"/>
    <property type="match status" value="1"/>
</dbReference>